<evidence type="ECO:0000259" key="8">
    <source>
        <dbReference type="SMART" id="SM00864"/>
    </source>
</evidence>
<dbReference type="SMART" id="SM00864">
    <property type="entry name" value="Tubulin"/>
    <property type="match status" value="1"/>
</dbReference>
<evidence type="ECO:0000256" key="2">
    <source>
        <dbReference type="ARBA" id="ARBA00022741"/>
    </source>
</evidence>
<dbReference type="PRINTS" id="PR00423">
    <property type="entry name" value="CELLDVISFTSZ"/>
</dbReference>
<reference evidence="10 11" key="1">
    <citation type="submission" date="2022-01" db="EMBL/GenBank/DDBJ databases">
        <title>Dethiosulfovibrio faecalis sp. nov., a novel proteolytic, non-sulfur-reducing bacterium isolated from a marine aquaculture solid waste bioreactor.</title>
        <authorList>
            <person name="Grabowski S."/>
            <person name="Apolinario E."/>
            <person name="Schneider N."/>
            <person name="Marshall C.W."/>
            <person name="Sowers K.R."/>
        </authorList>
    </citation>
    <scope>NUCLEOTIDE SEQUENCE [LARGE SCALE GENOMIC DNA]</scope>
    <source>
        <strain evidence="10 11">DSM 12537</strain>
    </source>
</reference>
<dbReference type="SMART" id="SM00865">
    <property type="entry name" value="Tubulin_C"/>
    <property type="match status" value="1"/>
</dbReference>
<feature type="domain" description="Tubulin/FtsZ GTPase" evidence="8">
    <location>
        <begin position="19"/>
        <end position="211"/>
    </location>
</feature>
<dbReference type="InterPro" id="IPR020805">
    <property type="entry name" value="Cell_div_FtsZ_CS"/>
</dbReference>
<keyword evidence="4 6" id="KW-0131">Cell cycle</keyword>
<dbReference type="HAMAP" id="MF_00909">
    <property type="entry name" value="FtsZ"/>
    <property type="match status" value="1"/>
</dbReference>
<keyword evidence="11" id="KW-1185">Reference proteome</keyword>
<dbReference type="InterPro" id="IPR018316">
    <property type="entry name" value="Tubulin/FtsZ_2-layer-sand-dom"/>
</dbReference>
<dbReference type="PANTHER" id="PTHR30314">
    <property type="entry name" value="CELL DIVISION PROTEIN FTSZ-RELATED"/>
    <property type="match status" value="1"/>
</dbReference>
<dbReference type="InterPro" id="IPR000158">
    <property type="entry name" value="Cell_div_FtsZ"/>
</dbReference>
<dbReference type="CDD" id="cd02201">
    <property type="entry name" value="FtsZ_type1"/>
    <property type="match status" value="1"/>
</dbReference>
<feature type="region of interest" description="Disordered" evidence="7">
    <location>
        <begin position="332"/>
        <end position="406"/>
    </location>
</feature>
<feature type="binding site" evidence="4">
    <location>
        <begin position="27"/>
        <end position="31"/>
    </location>
    <ligand>
        <name>GTP</name>
        <dbReference type="ChEBI" id="CHEBI:37565"/>
    </ligand>
</feature>
<dbReference type="InterPro" id="IPR008280">
    <property type="entry name" value="Tub_FtsZ_C"/>
</dbReference>
<evidence type="ECO:0000256" key="3">
    <source>
        <dbReference type="ARBA" id="ARBA00023134"/>
    </source>
</evidence>
<dbReference type="Gene3D" id="3.30.1330.20">
    <property type="entry name" value="Tubulin/FtsZ, C-terminal domain"/>
    <property type="match status" value="1"/>
</dbReference>
<comment type="similarity">
    <text evidence="1 4 6">Belongs to the FtsZ family.</text>
</comment>
<comment type="subunit">
    <text evidence="4">Homodimer. Polymerizes to form a dynamic ring structure in a strictly GTP-dependent manner. Interacts directly with several other division proteins.</text>
</comment>
<dbReference type="GO" id="GO:0051301">
    <property type="term" value="P:cell division"/>
    <property type="evidence" value="ECO:0007669"/>
    <property type="project" value="UniProtKB-KW"/>
</dbReference>
<feature type="binding site" evidence="4">
    <location>
        <position position="145"/>
    </location>
    <ligand>
        <name>GTP</name>
        <dbReference type="ChEBI" id="CHEBI:37565"/>
    </ligand>
</feature>
<dbReference type="SUPFAM" id="SSF55307">
    <property type="entry name" value="Tubulin C-terminal domain-like"/>
    <property type="match status" value="1"/>
</dbReference>
<evidence type="ECO:0000313" key="11">
    <source>
        <dbReference type="Proteomes" id="UP001200430"/>
    </source>
</evidence>
<evidence type="ECO:0000256" key="6">
    <source>
        <dbReference type="RuleBase" id="RU000631"/>
    </source>
</evidence>
<dbReference type="Pfam" id="PF00091">
    <property type="entry name" value="Tubulin"/>
    <property type="match status" value="1"/>
</dbReference>
<keyword evidence="2 4" id="KW-0547">Nucleotide-binding</keyword>
<comment type="caution">
    <text evidence="10">The sequence shown here is derived from an EMBL/GenBank/DDBJ whole genome shotgun (WGS) entry which is preliminary data.</text>
</comment>
<evidence type="ECO:0000259" key="9">
    <source>
        <dbReference type="SMART" id="SM00865"/>
    </source>
</evidence>
<dbReference type="SUPFAM" id="SSF52490">
    <property type="entry name" value="Tubulin nucleotide-binding domain-like"/>
    <property type="match status" value="1"/>
</dbReference>
<dbReference type="PROSITE" id="PS01135">
    <property type="entry name" value="FTSZ_2"/>
    <property type="match status" value="1"/>
</dbReference>
<dbReference type="EMBL" id="JAKGUD010000003">
    <property type="protein sequence ID" value="MCF4142145.1"/>
    <property type="molecule type" value="Genomic_DNA"/>
</dbReference>
<feature type="binding site" evidence="4">
    <location>
        <position position="149"/>
    </location>
    <ligand>
        <name>GTP</name>
        <dbReference type="ChEBI" id="CHEBI:37565"/>
    </ligand>
</feature>
<dbReference type="PANTHER" id="PTHR30314:SF3">
    <property type="entry name" value="MITOCHONDRIAL DIVISION PROTEIN FSZA"/>
    <property type="match status" value="1"/>
</dbReference>
<feature type="domain" description="Tubulin/FtsZ 2-layer sandwich" evidence="9">
    <location>
        <begin position="213"/>
        <end position="330"/>
    </location>
</feature>
<protein>
    <recommendedName>
        <fullName evidence="4 5">Cell division protein FtsZ</fullName>
    </recommendedName>
</protein>
<keyword evidence="4" id="KW-0963">Cytoplasm</keyword>
<keyword evidence="4 6" id="KW-0717">Septation</keyword>
<feature type="binding site" evidence="4">
    <location>
        <position position="193"/>
    </location>
    <ligand>
        <name>GTP</name>
        <dbReference type="ChEBI" id="CHEBI:37565"/>
    </ligand>
</feature>
<evidence type="ECO:0000256" key="7">
    <source>
        <dbReference type="SAM" id="MobiDB-lite"/>
    </source>
</evidence>
<dbReference type="InterPro" id="IPR003008">
    <property type="entry name" value="Tubulin_FtsZ_GTPase"/>
</dbReference>
<dbReference type="InterPro" id="IPR036525">
    <property type="entry name" value="Tubulin/FtsZ_GTPase_sf"/>
</dbReference>
<dbReference type="InterPro" id="IPR037103">
    <property type="entry name" value="Tubulin/FtsZ-like_C"/>
</dbReference>
<proteinExistence type="inferred from homology"/>
<name>A0ABS9EQG4_9BACT</name>
<dbReference type="InterPro" id="IPR045061">
    <property type="entry name" value="FtsZ/CetZ"/>
</dbReference>
<feature type="compositionally biased region" description="Basic and acidic residues" evidence="7">
    <location>
        <begin position="397"/>
        <end position="406"/>
    </location>
</feature>
<sequence length="406" mass="42855">MDMNGVFKVTSESSPHREVIKVVGVGGGGGNALNNIIRSGVTGVEFLAVNTDMASLSLSEAPTRLILGKELTKGHGAGADPQIGHGAAKESFDELKEVLVGADMVFLTAGMGGGTGTGASPVIAEIARETGSLVVAVVTTPFFWEGKRRKSQADMGIKALQEKVDALIVIENDKLMEISDKNTVLTDAFRMADDVLRQAVQGVTDLILRPALVNVDFADVRSVMQNAGSAIMGIGEGRGDNRAVMAAQAAINSPLMSIPMTGAKGVLFNITGGADVGIFEIHEAAGIINEASDGDANIIWGSAIDEEMEDRIKITVIATGFSDYEQAKSKATPFGKINTGSGSKSTTQRKEKKTSGIKLEPTDLSPDEDGPDMFELPGLPKDSYDVPSYIRKVRRTRDKDKDNGGR</sequence>
<evidence type="ECO:0000256" key="4">
    <source>
        <dbReference type="HAMAP-Rule" id="MF_00909"/>
    </source>
</evidence>
<dbReference type="Pfam" id="PF12327">
    <property type="entry name" value="FtsZ_C"/>
    <property type="match status" value="1"/>
</dbReference>
<keyword evidence="4 6" id="KW-0132">Cell division</keyword>
<dbReference type="InterPro" id="IPR024757">
    <property type="entry name" value="FtsZ_C"/>
</dbReference>
<organism evidence="10 11">
    <name type="scientific">Dethiosulfovibrio marinus</name>
    <dbReference type="NCBI Taxonomy" id="133532"/>
    <lineage>
        <taxon>Bacteria</taxon>
        <taxon>Thermotogati</taxon>
        <taxon>Synergistota</taxon>
        <taxon>Synergistia</taxon>
        <taxon>Synergistales</taxon>
        <taxon>Dethiosulfovibrionaceae</taxon>
        <taxon>Dethiosulfovibrio</taxon>
    </lineage>
</organism>
<evidence type="ECO:0000256" key="1">
    <source>
        <dbReference type="ARBA" id="ARBA00009690"/>
    </source>
</evidence>
<evidence type="ECO:0000313" key="10">
    <source>
        <dbReference type="EMBL" id="MCF4142145.1"/>
    </source>
</evidence>
<accession>A0ABS9EQG4</accession>
<keyword evidence="3 4" id="KW-0342">GTP-binding</keyword>
<comment type="function">
    <text evidence="4 6">Essential cell division protein that forms a contractile ring structure (Z ring) at the future cell division site. The regulation of the ring assembly controls the timing and the location of cell division. One of the functions of the FtsZ ring is to recruit other cell division proteins to the septum to produce a new cell wall between the dividing cells. Binds GTP and shows GTPase activity.</text>
</comment>
<comment type="subcellular location">
    <subcellularLocation>
        <location evidence="4">Cytoplasm</location>
    </subcellularLocation>
    <text evidence="4">Assembles at midcell at the inner surface of the cytoplasmic membrane.</text>
</comment>
<dbReference type="Proteomes" id="UP001200430">
    <property type="component" value="Unassembled WGS sequence"/>
</dbReference>
<evidence type="ECO:0000256" key="5">
    <source>
        <dbReference type="NCBIfam" id="TIGR00065"/>
    </source>
</evidence>
<dbReference type="NCBIfam" id="TIGR00065">
    <property type="entry name" value="ftsZ"/>
    <property type="match status" value="1"/>
</dbReference>
<feature type="binding site" evidence="4">
    <location>
        <begin position="114"/>
        <end position="116"/>
    </location>
    <ligand>
        <name>GTP</name>
        <dbReference type="ChEBI" id="CHEBI:37565"/>
    </ligand>
</feature>
<dbReference type="Gene3D" id="3.40.50.1440">
    <property type="entry name" value="Tubulin/FtsZ, GTPase domain"/>
    <property type="match status" value="1"/>
</dbReference>
<gene>
    <name evidence="4 10" type="primary">ftsZ</name>
    <name evidence="10" type="ORF">L2W38_04890</name>
</gene>
<dbReference type="RefSeq" id="WP_236098893.1">
    <property type="nucleotide sequence ID" value="NZ_JAKGUD010000003.1"/>
</dbReference>